<reference evidence="1 2" key="1">
    <citation type="submission" date="2020-12" db="EMBL/GenBank/DDBJ databases">
        <title>Oil enriched cultivation method for isolating marine PHA-producing bacteria.</title>
        <authorList>
            <person name="Zheng W."/>
            <person name="Yu S."/>
            <person name="Huang Y."/>
        </authorList>
    </citation>
    <scope>NUCLEOTIDE SEQUENCE [LARGE SCALE GENOMIC DNA]</scope>
    <source>
        <strain evidence="1 2">SY-2-6</strain>
    </source>
</reference>
<gene>
    <name evidence="1" type="ORF">JF544_03250</name>
</gene>
<dbReference type="EMBL" id="JAEKJY010000001">
    <property type="protein sequence ID" value="MBN8234244.1"/>
    <property type="molecule type" value="Genomic_DNA"/>
</dbReference>
<accession>A0ABS3DSD0</accession>
<protein>
    <submittedName>
        <fullName evidence="1">Choice-of-anchor L domain-containing protein</fullName>
    </submittedName>
</protein>
<organism evidence="1 2">
    <name type="scientific">Halobacillus kuroshimensis</name>
    <dbReference type="NCBI Taxonomy" id="302481"/>
    <lineage>
        <taxon>Bacteria</taxon>
        <taxon>Bacillati</taxon>
        <taxon>Bacillota</taxon>
        <taxon>Bacilli</taxon>
        <taxon>Bacillales</taxon>
        <taxon>Bacillaceae</taxon>
        <taxon>Halobacillus</taxon>
    </lineage>
</organism>
<comment type="caution">
    <text evidence="1">The sequence shown here is derived from an EMBL/GenBank/DDBJ whole genome shotgun (WGS) entry which is preliminary data.</text>
</comment>
<dbReference type="RefSeq" id="WP_027954016.1">
    <property type="nucleotide sequence ID" value="NZ_JAEKJY010000001.1"/>
</dbReference>
<evidence type="ECO:0000313" key="2">
    <source>
        <dbReference type="Proteomes" id="UP000663970"/>
    </source>
</evidence>
<dbReference type="InterPro" id="IPR049804">
    <property type="entry name" value="Choice_anch_L"/>
</dbReference>
<evidence type="ECO:0000313" key="1">
    <source>
        <dbReference type="EMBL" id="MBN8234244.1"/>
    </source>
</evidence>
<dbReference type="NCBIfam" id="NF038133">
    <property type="entry name" value="choice_anch_L"/>
    <property type="match status" value="1"/>
</dbReference>
<dbReference type="Proteomes" id="UP000663970">
    <property type="component" value="Unassembled WGS sequence"/>
</dbReference>
<proteinExistence type="predicted"/>
<sequence>MATIDEIVEALVTPLTQCCLVNATLTGPSVQSEIFSTPLQGFPTDGNEFVVLSSGFASLTPGTAPTFVSENTGGPIVPAGDPLGSPDGQESLDVVTVRLQFLLPKDPGKLTFDWKFGTEENPEFVGQFADYFRADVFTSLGTENIALLPDGSPVTVTNAAPFSNMPNGSSMAPLPPFPTPNDVTYNAVTTEIYTAELDLSCYSCELITLQIRVADVIDRVFNTAAFLDNLRITGCEDPEPVKPICP</sequence>
<keyword evidence="2" id="KW-1185">Reference proteome</keyword>
<name>A0ABS3DSD0_9BACI</name>